<dbReference type="InterPro" id="IPR045572">
    <property type="entry name" value="RE_endonuc_C"/>
</dbReference>
<gene>
    <name evidence="3" type="ordered locus">APJL_0654</name>
</gene>
<name>B0BNT8_ACTPJ</name>
<organism evidence="3 4">
    <name type="scientific">Actinobacillus pleuropneumoniae serotype 3 (strain JL03)</name>
    <dbReference type="NCBI Taxonomy" id="434271"/>
    <lineage>
        <taxon>Bacteria</taxon>
        <taxon>Pseudomonadati</taxon>
        <taxon>Pseudomonadota</taxon>
        <taxon>Gammaproteobacteria</taxon>
        <taxon>Pasteurellales</taxon>
        <taxon>Pasteurellaceae</taxon>
        <taxon>Actinobacillus</taxon>
    </lineage>
</organism>
<accession>B0BNT8</accession>
<dbReference type="EMBL" id="CP000687">
    <property type="protein sequence ID" value="ABY69223.1"/>
    <property type="molecule type" value="Genomic_DNA"/>
</dbReference>
<dbReference type="SUPFAM" id="SSF52540">
    <property type="entry name" value="P-loop containing nucleoside triphosphate hydrolases"/>
    <property type="match status" value="2"/>
</dbReference>
<dbReference type="GO" id="GO:0015668">
    <property type="term" value="F:type III site-specific deoxyribonuclease activity"/>
    <property type="evidence" value="ECO:0007669"/>
    <property type="project" value="InterPro"/>
</dbReference>
<dbReference type="GO" id="GO:0005524">
    <property type="term" value="F:ATP binding"/>
    <property type="evidence" value="ECO:0007669"/>
    <property type="project" value="InterPro"/>
</dbReference>
<evidence type="ECO:0000259" key="2">
    <source>
        <dbReference type="Pfam" id="PF19778"/>
    </source>
</evidence>
<dbReference type="KEGG" id="apj:APJL_0654"/>
<evidence type="ECO:0000259" key="1">
    <source>
        <dbReference type="Pfam" id="PF04851"/>
    </source>
</evidence>
<sequence>MKLQFKTQQYQTNAVNAVVGVFDGQPYRGLREYRMDMGNAKQVRMGFYDGFRNAEIIDTVKQNLLANIQNVQANQNLPLSEKLATQTNTLNLDIEMETGTGKTYCYIKTIFELNRQYGWSKFVIIVPSVAIREGVKKSFEITADHFQQEYGKKARSFIYNSSQLHEIESFSSNTDINVMIINIQAFNASGKDNRRIYEELDDFGSRKPIDVLSANRPILILDEPQKMEGKKTLEALAKFNPLMILRYSATHKTEHNKIHRLDALDAYNQKLVKKIAVRGITIHGLTGTKAYIYLQQIHISSNKAPTATVELEFKLASGEISRKICKIEKGDRLAEKTGLSQYDGFVVSEIEANGFTVEFTNGVKINQGEAYGDVTEEQMRRIQIRETILAHFEKERVLFSQGIKVLSLFFIDEVAKYRDYSREDTKGEYARIFEEEYHKVLADTLMEFNFNPDYLDYLRGISAEKTHYGYFSVDKKSKKWVDPSIKTRGEEAGQSDDVDAYDLILKDKERLLSFGEKTRFIFSHSALREGWDNPNVFVLCMLKHSDNTISRRQEVGRGLRLAVNKLGERQDNPANVHEINVLTVIANESYSTFVDNLQKEINSKLSRKVKLDKDFFSSKVLKTENGNITINEEIAEAIQYWLIRMGYVDSKYQPTAEFQKAISERTLENLPSELENYQQAFVALLQGSTGSASDYAIENGRKQSNPRNANFDRKEFKALWDKINRKAVYQVDFDSDELIKNCVEALNRHLNVTELTYTVREGVQKSQISDRDLDEKTAFKVEETSNNRYNANLQIATRYDLVGQVTSQVKLTRQTVATILTKIEPAIFAKFAKNPEQFISEAVRLINEQKAYTIVEKLSYNLLEERFDSSIFIPEQSFNDLSNVVTNVKKHIYDYVKVDSDVERKFVEELDTDKKVVVYTKLPSGFFIPTPVGNYNPDWAISFEEGSVKHIYFIAETKGSLSSLNLKGAESSKIECARKFFAELSNAELKYGVVTDYRKLVELVN</sequence>
<evidence type="ECO:0000313" key="4">
    <source>
        <dbReference type="Proteomes" id="UP000008547"/>
    </source>
</evidence>
<evidence type="ECO:0000313" key="3">
    <source>
        <dbReference type="EMBL" id="ABY69223.1"/>
    </source>
</evidence>
<dbReference type="Pfam" id="PF04851">
    <property type="entry name" value="ResIII"/>
    <property type="match status" value="1"/>
</dbReference>
<dbReference type="REBASE" id="16947">
    <property type="entry name" value="AplJORF655P"/>
</dbReference>
<dbReference type="GO" id="GO:0003677">
    <property type="term" value="F:DNA binding"/>
    <property type="evidence" value="ECO:0007669"/>
    <property type="project" value="InterPro"/>
</dbReference>
<dbReference type="Gene3D" id="3.40.50.300">
    <property type="entry name" value="P-loop containing nucleotide triphosphate hydrolases"/>
    <property type="match status" value="2"/>
</dbReference>
<protein>
    <submittedName>
        <fullName evidence="3">Type III restriction-modification system restriction subunit</fullName>
    </submittedName>
</protein>
<dbReference type="Proteomes" id="UP000008547">
    <property type="component" value="Chromosome"/>
</dbReference>
<proteinExistence type="predicted"/>
<dbReference type="Pfam" id="PF19778">
    <property type="entry name" value="RE_endonuc"/>
    <property type="match status" value="1"/>
</dbReference>
<feature type="domain" description="Type III restriction enzyme C-terminal endonuclease" evidence="2">
    <location>
        <begin position="889"/>
        <end position="995"/>
    </location>
</feature>
<reference evidence="3 4" key="1">
    <citation type="journal article" date="2008" name="PLoS ONE">
        <title>Genome biology of Actinobacillus pleuropneumoniae JL03, an isolate of serotype 3 prevalent in China.</title>
        <authorList>
            <person name="Xu Z."/>
            <person name="Zhou Y."/>
            <person name="Li L."/>
            <person name="Zhou R."/>
            <person name="Xiao S."/>
            <person name="Wan Y."/>
            <person name="Zhang S."/>
            <person name="Wang K."/>
            <person name="Li W."/>
            <person name="Li L."/>
            <person name="Jin H."/>
            <person name="Kang M."/>
            <person name="Dalai B."/>
            <person name="Li T."/>
            <person name="Liu L."/>
            <person name="Cheng Y."/>
            <person name="Zhang L."/>
            <person name="Xu T."/>
            <person name="Zheng H."/>
            <person name="Pu S."/>
            <person name="Wang B."/>
            <person name="Gu W."/>
            <person name="Zhang X.L."/>
            <person name="Zhu G.-F."/>
            <person name="Wang S."/>
            <person name="Zhao G.-P."/>
            <person name="Chen H."/>
        </authorList>
    </citation>
    <scope>NUCLEOTIDE SEQUENCE [LARGE SCALE GENOMIC DNA]</scope>
    <source>
        <strain evidence="3 4">JL03</strain>
    </source>
</reference>
<dbReference type="InterPro" id="IPR006935">
    <property type="entry name" value="Helicase/UvrB_N"/>
</dbReference>
<feature type="domain" description="Helicase/UvrB N-terminal" evidence="1">
    <location>
        <begin position="69"/>
        <end position="251"/>
    </location>
</feature>
<dbReference type="AlphaFoldDB" id="B0BNT8"/>
<dbReference type="InterPro" id="IPR027417">
    <property type="entry name" value="P-loop_NTPase"/>
</dbReference>
<dbReference type="RefSeq" id="WP_012262903.1">
    <property type="nucleotide sequence ID" value="NC_010278.1"/>
</dbReference>
<dbReference type="HOGENOM" id="CLU_011799_0_0_6"/>